<dbReference type="EMBL" id="CP119311">
    <property type="protein sequence ID" value="WEK38126.1"/>
    <property type="molecule type" value="Genomic_DNA"/>
</dbReference>
<feature type="chain" id="PRO_5042490954" evidence="1">
    <location>
        <begin position="21"/>
        <end position="272"/>
    </location>
</feature>
<gene>
    <name evidence="2" type="ORF">P0Y53_11520</name>
</gene>
<protein>
    <submittedName>
        <fullName evidence="2">DUF4843 domain-containing protein</fullName>
    </submittedName>
</protein>
<reference evidence="2" key="1">
    <citation type="submission" date="2023-03" db="EMBL/GenBank/DDBJ databases">
        <title>Andean soil-derived lignocellulolytic bacterial consortium as a source of novel taxa and putative plastic-active enzymes.</title>
        <authorList>
            <person name="Diaz-Garcia L."/>
            <person name="Chuvochina M."/>
            <person name="Feuerriegel G."/>
            <person name="Bunk B."/>
            <person name="Sproer C."/>
            <person name="Streit W.R."/>
            <person name="Rodriguez L.M."/>
            <person name="Overmann J."/>
            <person name="Jimenez D.J."/>
        </authorList>
    </citation>
    <scope>NUCLEOTIDE SEQUENCE</scope>
    <source>
        <strain evidence="2">MAG 7</strain>
    </source>
</reference>
<name>A0AAJ5WTX0_9BACT</name>
<feature type="signal peptide" evidence="1">
    <location>
        <begin position="1"/>
        <end position="20"/>
    </location>
</feature>
<dbReference type="PROSITE" id="PS51257">
    <property type="entry name" value="PROKAR_LIPOPROTEIN"/>
    <property type="match status" value="1"/>
</dbReference>
<keyword evidence="1" id="KW-0732">Signal</keyword>
<proteinExistence type="predicted"/>
<dbReference type="InterPro" id="IPR032299">
    <property type="entry name" value="DUF4843"/>
</dbReference>
<dbReference type="Proteomes" id="UP001220610">
    <property type="component" value="Chromosome"/>
</dbReference>
<evidence type="ECO:0000313" key="3">
    <source>
        <dbReference type="Proteomes" id="UP001220610"/>
    </source>
</evidence>
<sequence>MKKIVLIALPLFLFFACKKAEEQKYDSRDNIYLDLYGSNRDSILYTFAYTPEIQADTLGIPVRIAGLRTDTSAGTEDREFILKAELDSSTAVPGKHFKALESVYHIKKGTGYTEVPLIIYNTDPLLQEQSVTLHFRLYSSKDFGVNIPKLVFGKLVLSSKLERPGFWGMWFGDYYSRTKHEIFLITTGKRELSTEGLDAPMNLYFVSLVNSFLADPARWVEKNPAKGYVLEADGSGRYYFYNVANPTKKMLYRLNEQANKYYFIDENGKEVI</sequence>
<evidence type="ECO:0000313" key="2">
    <source>
        <dbReference type="EMBL" id="WEK38126.1"/>
    </source>
</evidence>
<organism evidence="2 3">
    <name type="scientific">Candidatus Pseudobacter hemicellulosilyticus</name>
    <dbReference type="NCBI Taxonomy" id="3121375"/>
    <lineage>
        <taxon>Bacteria</taxon>
        <taxon>Pseudomonadati</taxon>
        <taxon>Bacteroidota</taxon>
        <taxon>Chitinophagia</taxon>
        <taxon>Chitinophagales</taxon>
        <taxon>Chitinophagaceae</taxon>
        <taxon>Pseudobacter</taxon>
    </lineage>
</organism>
<evidence type="ECO:0000256" key="1">
    <source>
        <dbReference type="SAM" id="SignalP"/>
    </source>
</evidence>
<accession>A0AAJ5WTX0</accession>
<dbReference type="AlphaFoldDB" id="A0AAJ5WTX0"/>
<dbReference type="Pfam" id="PF16132">
    <property type="entry name" value="DUF4843"/>
    <property type="match status" value="1"/>
</dbReference>